<dbReference type="OrthoDB" id="1373413at2"/>
<reference evidence="3" key="1">
    <citation type="submission" date="2016-10" db="EMBL/GenBank/DDBJ databases">
        <authorList>
            <person name="Varghese N."/>
            <person name="Submissions S."/>
        </authorList>
    </citation>
    <scope>NUCLEOTIDE SEQUENCE [LARGE SCALE GENOMIC DNA]</scope>
    <source>
        <strain evidence="3">DSM 17072</strain>
    </source>
</reference>
<sequence length="67" mass="7647">MKNEHNKDSLSGFWFIVSNAVPPIGFFLYLKHRKRFPNKARRALTSAVIGVPIAVIVGFIMNNYILK</sequence>
<feature type="transmembrane region" description="Helical" evidence="1">
    <location>
        <begin position="42"/>
        <end position="65"/>
    </location>
</feature>
<evidence type="ECO:0000313" key="3">
    <source>
        <dbReference type="Proteomes" id="UP000199627"/>
    </source>
</evidence>
<dbReference type="Proteomes" id="UP000199627">
    <property type="component" value="Unassembled WGS sequence"/>
</dbReference>
<accession>A0A1H1FU84</accession>
<keyword evidence="1" id="KW-0472">Membrane</keyword>
<keyword evidence="3" id="KW-1185">Reference proteome</keyword>
<dbReference type="STRING" id="311333.SAMN05421664_3265"/>
<protein>
    <submittedName>
        <fullName evidence="2">Uncharacterized protein</fullName>
    </submittedName>
</protein>
<evidence type="ECO:0000313" key="2">
    <source>
        <dbReference type="EMBL" id="SDR04441.1"/>
    </source>
</evidence>
<gene>
    <name evidence="2" type="ORF">SAMN05421664_3265</name>
</gene>
<evidence type="ECO:0000256" key="1">
    <source>
        <dbReference type="SAM" id="Phobius"/>
    </source>
</evidence>
<feature type="transmembrane region" description="Helical" evidence="1">
    <location>
        <begin position="12"/>
        <end position="30"/>
    </location>
</feature>
<proteinExistence type="predicted"/>
<dbReference type="AlphaFoldDB" id="A0A1H1FU84"/>
<name>A0A1H1FU84_9FLAO</name>
<dbReference type="RefSeq" id="WP_139166266.1">
    <property type="nucleotide sequence ID" value="NZ_FNKL01000004.1"/>
</dbReference>
<keyword evidence="1" id="KW-1133">Transmembrane helix</keyword>
<keyword evidence="1" id="KW-0812">Transmembrane</keyword>
<dbReference type="EMBL" id="FNKL01000004">
    <property type="protein sequence ID" value="SDR04441.1"/>
    <property type="molecule type" value="Genomic_DNA"/>
</dbReference>
<organism evidence="2 3">
    <name type="scientific">Chryseobacterium soldanellicola</name>
    <dbReference type="NCBI Taxonomy" id="311333"/>
    <lineage>
        <taxon>Bacteria</taxon>
        <taxon>Pseudomonadati</taxon>
        <taxon>Bacteroidota</taxon>
        <taxon>Flavobacteriia</taxon>
        <taxon>Flavobacteriales</taxon>
        <taxon>Weeksellaceae</taxon>
        <taxon>Chryseobacterium group</taxon>
        <taxon>Chryseobacterium</taxon>
    </lineage>
</organism>